<dbReference type="RefSeq" id="WP_094364606.1">
    <property type="nucleotide sequence ID" value="NZ_NMVQ01000034.1"/>
</dbReference>
<proteinExistence type="predicted"/>
<sequence>MAVKSLGTYEFDSRSAQALYGDDMLVHVLRRDSMFYASAVALRVPQTMSWKEFVDTQVMPWASADPDFKAEGPFVWKLIEEDFEPEDDKSLAELGIRHKNTVSLDLAKG</sequence>
<dbReference type="EMBL" id="NMVQ01000034">
    <property type="protein sequence ID" value="OYO19309.1"/>
    <property type="molecule type" value="Genomic_DNA"/>
</dbReference>
<dbReference type="InterPro" id="IPR006756">
    <property type="entry name" value="Phenol_hydroxylase"/>
</dbReference>
<accession>A0A255GUD1</accession>
<dbReference type="OrthoDB" id="9806186at2"/>
<dbReference type="InterPro" id="IPR043010">
    <property type="entry name" value="Phenol_hydroxylase_sf"/>
</dbReference>
<dbReference type="AlphaFoldDB" id="A0A255GUD1"/>
<keyword evidence="2" id="KW-1185">Reference proteome</keyword>
<dbReference type="Proteomes" id="UP000216311">
    <property type="component" value="Unassembled WGS sequence"/>
</dbReference>
<name>A0A255GUD1_9ACTN</name>
<evidence type="ECO:0000313" key="2">
    <source>
        <dbReference type="Proteomes" id="UP000216311"/>
    </source>
</evidence>
<protein>
    <submittedName>
        <fullName evidence="1">Phenol hydroxylase</fullName>
    </submittedName>
</protein>
<reference evidence="1 2" key="1">
    <citation type="submission" date="2017-07" db="EMBL/GenBank/DDBJ databases">
        <title>Draft whole genome sequences of clinical Proprionibacteriaceae strains.</title>
        <authorList>
            <person name="Bernier A.-M."/>
            <person name="Bernard K."/>
            <person name="Domingo M.-C."/>
        </authorList>
    </citation>
    <scope>NUCLEOTIDE SEQUENCE [LARGE SCALE GENOMIC DNA]</scope>
    <source>
        <strain evidence="1 2">NML 130396</strain>
    </source>
</reference>
<dbReference type="GO" id="GO:0018662">
    <property type="term" value="F:phenol 2-monooxygenase activity"/>
    <property type="evidence" value="ECO:0007669"/>
    <property type="project" value="InterPro"/>
</dbReference>
<comment type="caution">
    <text evidence="1">The sequence shown here is derived from an EMBL/GenBank/DDBJ whole genome shotgun (WGS) entry which is preliminary data.</text>
</comment>
<evidence type="ECO:0000313" key="1">
    <source>
        <dbReference type="EMBL" id="OYO19309.1"/>
    </source>
</evidence>
<dbReference type="Pfam" id="PF04663">
    <property type="entry name" value="Phenol_monoox"/>
    <property type="match status" value="1"/>
</dbReference>
<organism evidence="1 2">
    <name type="scientific">Enemella dayhoffiae</name>
    <dbReference type="NCBI Taxonomy" id="2016507"/>
    <lineage>
        <taxon>Bacteria</taxon>
        <taxon>Bacillati</taxon>
        <taxon>Actinomycetota</taxon>
        <taxon>Actinomycetes</taxon>
        <taxon>Propionibacteriales</taxon>
        <taxon>Propionibacteriaceae</taxon>
        <taxon>Enemella</taxon>
    </lineage>
</organism>
<dbReference type="Gene3D" id="3.10.20.560">
    <property type="entry name" value="Phenol hydroxylase"/>
    <property type="match status" value="1"/>
</dbReference>
<gene>
    <name evidence="1" type="ORF">CGZ93_13090</name>
</gene>